<gene>
    <name evidence="1" type="ORF">CLF_103902</name>
</gene>
<evidence type="ECO:0000313" key="1">
    <source>
        <dbReference type="EMBL" id="GAA49995.1"/>
    </source>
</evidence>
<protein>
    <submittedName>
        <fullName evidence="1">Uncharacterized protein</fullName>
    </submittedName>
</protein>
<dbReference type="AlphaFoldDB" id="G7YAL1"/>
<reference evidence="1" key="1">
    <citation type="journal article" date="2011" name="Genome Biol.">
        <title>The draft genome of the carcinogenic human liver fluke Clonorchis sinensis.</title>
        <authorList>
            <person name="Wang X."/>
            <person name="Chen W."/>
            <person name="Huang Y."/>
            <person name="Sun J."/>
            <person name="Men J."/>
            <person name="Liu H."/>
            <person name="Luo F."/>
            <person name="Guo L."/>
            <person name="Lv X."/>
            <person name="Deng C."/>
            <person name="Zhou C."/>
            <person name="Fan Y."/>
            <person name="Li X."/>
            <person name="Huang L."/>
            <person name="Hu Y."/>
            <person name="Liang C."/>
            <person name="Hu X."/>
            <person name="Xu J."/>
            <person name="Yu X."/>
        </authorList>
    </citation>
    <scope>NUCLEOTIDE SEQUENCE [LARGE SCALE GENOMIC DNA]</scope>
    <source>
        <strain evidence="1">Henan</strain>
    </source>
</reference>
<proteinExistence type="predicted"/>
<reference key="2">
    <citation type="submission" date="2011-10" db="EMBL/GenBank/DDBJ databases">
        <title>The genome and transcriptome sequence of Clonorchis sinensis provide insights into the carcinogenic liver fluke.</title>
        <authorList>
            <person name="Wang X."/>
            <person name="Huang Y."/>
            <person name="Chen W."/>
            <person name="Liu H."/>
            <person name="Guo L."/>
            <person name="Chen Y."/>
            <person name="Luo F."/>
            <person name="Zhou W."/>
            <person name="Sun J."/>
            <person name="Mao Q."/>
            <person name="Liang P."/>
            <person name="Zhou C."/>
            <person name="Tian Y."/>
            <person name="Men J."/>
            <person name="Lv X."/>
            <person name="Huang L."/>
            <person name="Zhou J."/>
            <person name="Hu Y."/>
            <person name="Li R."/>
            <person name="Zhang F."/>
            <person name="Lei H."/>
            <person name="Li X."/>
            <person name="Hu X."/>
            <person name="Liang C."/>
            <person name="Xu J."/>
            <person name="Wu Z."/>
            <person name="Yu X."/>
        </authorList>
    </citation>
    <scope>NUCLEOTIDE SEQUENCE</scope>
    <source>
        <strain>Henan</strain>
    </source>
</reference>
<accession>G7YAL1</accession>
<dbReference type="PROSITE" id="PS00018">
    <property type="entry name" value="EF_HAND_1"/>
    <property type="match status" value="1"/>
</dbReference>
<dbReference type="InterPro" id="IPR018247">
    <property type="entry name" value="EF_Hand_1_Ca_BS"/>
</dbReference>
<name>G7YAL1_CLOSI</name>
<keyword evidence="2" id="KW-1185">Reference proteome</keyword>
<dbReference type="Proteomes" id="UP000008909">
    <property type="component" value="Unassembled WGS sequence"/>
</dbReference>
<evidence type="ECO:0000313" key="2">
    <source>
        <dbReference type="Proteomes" id="UP000008909"/>
    </source>
</evidence>
<organism evidence="1 2">
    <name type="scientific">Clonorchis sinensis</name>
    <name type="common">Chinese liver fluke</name>
    <dbReference type="NCBI Taxonomy" id="79923"/>
    <lineage>
        <taxon>Eukaryota</taxon>
        <taxon>Metazoa</taxon>
        <taxon>Spiralia</taxon>
        <taxon>Lophotrochozoa</taxon>
        <taxon>Platyhelminthes</taxon>
        <taxon>Trematoda</taxon>
        <taxon>Digenea</taxon>
        <taxon>Opisthorchiida</taxon>
        <taxon>Opisthorchiata</taxon>
        <taxon>Opisthorchiidae</taxon>
        <taxon>Clonorchis</taxon>
    </lineage>
</organism>
<dbReference type="EMBL" id="DF143004">
    <property type="protein sequence ID" value="GAA49995.1"/>
    <property type="molecule type" value="Genomic_DNA"/>
</dbReference>
<sequence>MDLCSYRTQQQNCDCEVETCTHIRSGRKQRVLPNIRATKFMLEADDDTDHFLGRAELLIALISIGCKKAEVTENSLEILWRSIANSGEQTNLKHDRNPPRPNTNMFTQLRWIQLDQERKQDLTTDVVDLKKQSFRMQTNQMDVAESIPTLSGRRLDTCARRMASHSYAEGKLVGKRKLKSVTKERCPTLEISLSEGANVLYKGEAPESNAYFADGTYRASRDGARWPVSEWLLLLPRRLQQIKNYLVQGPKTKSTQFSRYVACDVFRKLTVFVSLSRAENIDDLLQPHCQNLTGGDICGYITEKLYQILFHYQ</sequence>